<keyword evidence="2" id="KW-1185">Reference proteome</keyword>
<organism evidence="1 2">
    <name type="scientific">Sinorhizobium sojae CCBAU 05684</name>
    <dbReference type="NCBI Taxonomy" id="716928"/>
    <lineage>
        <taxon>Bacteria</taxon>
        <taxon>Pseudomonadati</taxon>
        <taxon>Pseudomonadota</taxon>
        <taxon>Alphaproteobacteria</taxon>
        <taxon>Hyphomicrobiales</taxon>
        <taxon>Rhizobiaceae</taxon>
        <taxon>Sinorhizobium/Ensifer group</taxon>
        <taxon>Sinorhizobium</taxon>
    </lineage>
</organism>
<dbReference type="Proteomes" id="UP000217211">
    <property type="component" value="Chromosome"/>
</dbReference>
<dbReference type="EMBL" id="CP023067">
    <property type="protein sequence ID" value="ASY61940.1"/>
    <property type="molecule type" value="Genomic_DNA"/>
</dbReference>
<dbReference type="KEGG" id="esj:SJ05684_c04740"/>
<protein>
    <submittedName>
        <fullName evidence="1">Uncharacterized protein</fullName>
    </submittedName>
</protein>
<proteinExistence type="predicted"/>
<evidence type="ECO:0000313" key="2">
    <source>
        <dbReference type="Proteomes" id="UP000217211"/>
    </source>
</evidence>
<gene>
    <name evidence="1" type="ORF">SJ05684_c04740</name>
</gene>
<accession>A0A249P7N3</accession>
<reference evidence="1 2" key="1">
    <citation type="submission" date="2017-08" db="EMBL/GenBank/DDBJ databases">
        <title>Multipartite genome sequences of Sinorhizobium species nodulating soybeans.</title>
        <authorList>
            <person name="Tian C.F."/>
        </authorList>
    </citation>
    <scope>NUCLEOTIDE SEQUENCE [LARGE SCALE GENOMIC DNA]</scope>
    <source>
        <strain evidence="1 2">CCBAU 05684</strain>
    </source>
</reference>
<dbReference type="AlphaFoldDB" id="A0A249P7N3"/>
<evidence type="ECO:0000313" key="1">
    <source>
        <dbReference type="EMBL" id="ASY61940.1"/>
    </source>
</evidence>
<name>A0A249P7N3_9HYPH</name>
<sequence length="46" mass="5563">MARDICQRFLNVFLDGRLTLGEVNHYHESFPFKLVEEAERRQPRFP</sequence>